<gene>
    <name evidence="3" type="ORF">METZ01_LOCUS147354</name>
</gene>
<reference evidence="3" key="1">
    <citation type="submission" date="2018-05" db="EMBL/GenBank/DDBJ databases">
        <authorList>
            <person name="Lanie J.A."/>
            <person name="Ng W.-L."/>
            <person name="Kazmierczak K.M."/>
            <person name="Andrzejewski T.M."/>
            <person name="Davidsen T.M."/>
            <person name="Wayne K.J."/>
            <person name="Tettelin H."/>
            <person name="Glass J.I."/>
            <person name="Rusch D."/>
            <person name="Podicherti R."/>
            <person name="Tsui H.-C.T."/>
            <person name="Winkler M.E."/>
        </authorList>
    </citation>
    <scope>NUCLEOTIDE SEQUENCE</scope>
</reference>
<dbReference type="EMBL" id="UINC01023237">
    <property type="protein sequence ID" value="SVA94500.1"/>
    <property type="molecule type" value="Genomic_DNA"/>
</dbReference>
<keyword evidence="2" id="KW-0812">Transmembrane</keyword>
<proteinExistence type="predicted"/>
<keyword evidence="2" id="KW-1133">Transmembrane helix</keyword>
<accession>A0A381ZZ51</accession>
<keyword evidence="2" id="KW-0472">Membrane</keyword>
<protein>
    <submittedName>
        <fullName evidence="3">Uncharacterized protein</fullName>
    </submittedName>
</protein>
<dbReference type="AlphaFoldDB" id="A0A381ZZ51"/>
<feature type="transmembrane region" description="Helical" evidence="2">
    <location>
        <begin position="12"/>
        <end position="32"/>
    </location>
</feature>
<evidence type="ECO:0000313" key="3">
    <source>
        <dbReference type="EMBL" id="SVA94500.1"/>
    </source>
</evidence>
<sequence>MTFRFNRKNSGLWRLILLGIAIPLLLIPFIHYHPETTHSHTNQVEDHQHPGRYHSATLEAYAHLVNGHFANRELDDHFHHSHSSEENEENDSGFFTLAKNFKSIKQSLIFKEVGHPLRFEFSNPLVFVPAGSETTSFQSRFSRSPHSSRSPPAFII</sequence>
<name>A0A381ZZ51_9ZZZZ</name>
<evidence type="ECO:0000256" key="2">
    <source>
        <dbReference type="SAM" id="Phobius"/>
    </source>
</evidence>
<feature type="region of interest" description="Disordered" evidence="1">
    <location>
        <begin position="137"/>
        <end position="156"/>
    </location>
</feature>
<organism evidence="3">
    <name type="scientific">marine metagenome</name>
    <dbReference type="NCBI Taxonomy" id="408172"/>
    <lineage>
        <taxon>unclassified sequences</taxon>
        <taxon>metagenomes</taxon>
        <taxon>ecological metagenomes</taxon>
    </lineage>
</organism>
<evidence type="ECO:0000256" key="1">
    <source>
        <dbReference type="SAM" id="MobiDB-lite"/>
    </source>
</evidence>